<accession>A0A542DZ31</accession>
<evidence type="ECO:0000313" key="2">
    <source>
        <dbReference type="Proteomes" id="UP000317893"/>
    </source>
</evidence>
<comment type="caution">
    <text evidence="1">The sequence shown here is derived from an EMBL/GenBank/DDBJ whole genome shotgun (WGS) entry which is preliminary data.</text>
</comment>
<evidence type="ECO:0000313" key="1">
    <source>
        <dbReference type="EMBL" id="TQJ08309.1"/>
    </source>
</evidence>
<sequence length="201" mass="20331">MTTAPDLSRATARQRLVVVLGALLVWACSGCDVASSPAPSSELTIVARDASSMTVHDIKDGQPVVASGIAACVSGGTGVTLTAVTANGGDGSPLPVTAFGTLLGTPGPQSDIPLSRTGRLADVEARSGGKVVTTPCRDPADQTPTTMSWLAWEVTGTPSGSHAATSFTVHYRDADGAERTVTVPVGITLCRPGDGTGDCRR</sequence>
<dbReference type="RefSeq" id="WP_141847841.1">
    <property type="nucleotide sequence ID" value="NZ_BAAAPR010000004.1"/>
</dbReference>
<reference evidence="1 2" key="1">
    <citation type="submission" date="2019-06" db="EMBL/GenBank/DDBJ databases">
        <title>Sequencing the genomes of 1000 actinobacteria strains.</title>
        <authorList>
            <person name="Klenk H.-P."/>
        </authorList>
    </citation>
    <scope>NUCLEOTIDE SEQUENCE [LARGE SCALE GENOMIC DNA]</scope>
    <source>
        <strain evidence="1 2">DSM 18607</strain>
    </source>
</reference>
<name>A0A542DZ31_9MICO</name>
<dbReference type="AlphaFoldDB" id="A0A542DZ31"/>
<dbReference type="EMBL" id="VFMN01000001">
    <property type="protein sequence ID" value="TQJ08309.1"/>
    <property type="molecule type" value="Genomic_DNA"/>
</dbReference>
<proteinExistence type="predicted"/>
<gene>
    <name evidence="1" type="ORF">FB458_1394</name>
</gene>
<protein>
    <submittedName>
        <fullName evidence="1">Uncharacterized protein</fullName>
    </submittedName>
</protein>
<organism evidence="1 2">
    <name type="scientific">Lapillicoccus jejuensis</name>
    <dbReference type="NCBI Taxonomy" id="402171"/>
    <lineage>
        <taxon>Bacteria</taxon>
        <taxon>Bacillati</taxon>
        <taxon>Actinomycetota</taxon>
        <taxon>Actinomycetes</taxon>
        <taxon>Micrococcales</taxon>
        <taxon>Intrasporangiaceae</taxon>
        <taxon>Lapillicoccus</taxon>
    </lineage>
</organism>
<dbReference type="Proteomes" id="UP000317893">
    <property type="component" value="Unassembled WGS sequence"/>
</dbReference>
<keyword evidence="2" id="KW-1185">Reference proteome</keyword>